<feature type="transmembrane region" description="Helical" evidence="1">
    <location>
        <begin position="155"/>
        <end position="174"/>
    </location>
</feature>
<accession>A0AAV0BXF5</accession>
<comment type="caution">
    <text evidence="2">The sequence shown here is derived from an EMBL/GenBank/DDBJ whole genome shotgun (WGS) entry which is preliminary data.</text>
</comment>
<organism evidence="2 3">
    <name type="scientific">Phakopsora pachyrhizi</name>
    <name type="common">Asian soybean rust disease fungus</name>
    <dbReference type="NCBI Taxonomy" id="170000"/>
    <lineage>
        <taxon>Eukaryota</taxon>
        <taxon>Fungi</taxon>
        <taxon>Dikarya</taxon>
        <taxon>Basidiomycota</taxon>
        <taxon>Pucciniomycotina</taxon>
        <taxon>Pucciniomycetes</taxon>
        <taxon>Pucciniales</taxon>
        <taxon>Phakopsoraceae</taxon>
        <taxon>Phakopsora</taxon>
    </lineage>
</organism>
<gene>
    <name evidence="2" type="ORF">PPACK8108_LOCUS26532</name>
</gene>
<sequence length="180" mass="19907">MTPSHNSIAIIVVYCIVFLLVIRSSKIVVAPLDAGYDSGSEPELNVDPLSSWNASDPSFAFTSAITVPAPRPTSAPPASTFDGKISYEPMVTIQNLASIYSAKYDEFGDTSTQYNIHTTANIGYGGLPPIPTRRPQPSMKTSSTSGDFCKNFQCYIFRLHIHFFIALFSNYVFYYNETNY</sequence>
<evidence type="ECO:0000256" key="1">
    <source>
        <dbReference type="SAM" id="Phobius"/>
    </source>
</evidence>
<keyword evidence="3" id="KW-1185">Reference proteome</keyword>
<keyword evidence="1" id="KW-0812">Transmembrane</keyword>
<dbReference type="AlphaFoldDB" id="A0AAV0BXF5"/>
<protein>
    <submittedName>
        <fullName evidence="2">Expressed protein</fullName>
    </submittedName>
</protein>
<evidence type="ECO:0000313" key="2">
    <source>
        <dbReference type="EMBL" id="CAH7691000.1"/>
    </source>
</evidence>
<proteinExistence type="predicted"/>
<name>A0AAV0BXF5_PHAPC</name>
<feature type="transmembrane region" description="Helical" evidence="1">
    <location>
        <begin position="6"/>
        <end position="22"/>
    </location>
</feature>
<dbReference type="EMBL" id="CALTRL010006495">
    <property type="protein sequence ID" value="CAH7691000.1"/>
    <property type="molecule type" value="Genomic_DNA"/>
</dbReference>
<evidence type="ECO:0000313" key="3">
    <source>
        <dbReference type="Proteomes" id="UP001153365"/>
    </source>
</evidence>
<keyword evidence="1" id="KW-0472">Membrane</keyword>
<keyword evidence="1" id="KW-1133">Transmembrane helix</keyword>
<dbReference type="Proteomes" id="UP001153365">
    <property type="component" value="Unassembled WGS sequence"/>
</dbReference>
<reference evidence="2" key="1">
    <citation type="submission" date="2022-06" db="EMBL/GenBank/DDBJ databases">
        <authorList>
            <consortium name="SYNGENTA / RWTH Aachen University"/>
        </authorList>
    </citation>
    <scope>NUCLEOTIDE SEQUENCE</scope>
</reference>